<keyword evidence="1" id="KW-0472">Membrane</keyword>
<dbReference type="AlphaFoldDB" id="A0A6N6VRH4"/>
<keyword evidence="3" id="KW-1185">Reference proteome</keyword>
<dbReference type="EMBL" id="WFLM01000010">
    <property type="protein sequence ID" value="KAB8035646.1"/>
    <property type="molecule type" value="Genomic_DNA"/>
</dbReference>
<accession>A0A6N6VRH4</accession>
<evidence type="ECO:0000313" key="2">
    <source>
        <dbReference type="EMBL" id="KAB8035646.1"/>
    </source>
</evidence>
<name>A0A6N6VRH4_9BACT</name>
<feature type="transmembrane region" description="Helical" evidence="1">
    <location>
        <begin position="29"/>
        <end position="48"/>
    </location>
</feature>
<evidence type="ECO:0000313" key="3">
    <source>
        <dbReference type="Proteomes" id="UP000437748"/>
    </source>
</evidence>
<sequence length="119" mass="14223">MDSKIIKFNRLTYYFLGELIAPILEILEIFIYMSIFIFSLSLSIIYIIQKFSISEVILIDFNKYFYSFNYNLAFFMCLFIFMFWFKITKNIITSDINKYKIMDSSISVAASSEKLRVQK</sequence>
<geneLocation type="plasmid" evidence="2">
    <name>unnamed</name>
</geneLocation>
<gene>
    <name evidence="2" type="ORF">GCL60_17000</name>
</gene>
<keyword evidence="2" id="KW-0614">Plasmid</keyword>
<comment type="caution">
    <text evidence="2">The sequence shown here is derived from an EMBL/GenBank/DDBJ whole genome shotgun (WGS) entry which is preliminary data.</text>
</comment>
<organism evidence="2 3">
    <name type="scientific">Silvanigrella paludirubra</name>
    <dbReference type="NCBI Taxonomy" id="2499159"/>
    <lineage>
        <taxon>Bacteria</taxon>
        <taxon>Pseudomonadati</taxon>
        <taxon>Bdellovibrionota</taxon>
        <taxon>Oligoflexia</taxon>
        <taxon>Silvanigrellales</taxon>
        <taxon>Silvanigrellaceae</taxon>
        <taxon>Silvanigrella</taxon>
    </lineage>
</organism>
<reference evidence="2 3" key="1">
    <citation type="submission" date="2019-10" db="EMBL/GenBank/DDBJ databases">
        <title>New species of Slilvanegrellaceae.</title>
        <authorList>
            <person name="Pitt A."/>
            <person name="Hahn M.W."/>
        </authorList>
    </citation>
    <scope>NUCLEOTIDE SEQUENCE [LARGE SCALE GENOMIC DNA]</scope>
    <source>
        <strain evidence="2 3">SP-Ram-0.45-NSY-1</strain>
        <plasmid evidence="2">unnamed</plasmid>
    </source>
</reference>
<feature type="transmembrane region" description="Helical" evidence="1">
    <location>
        <begin position="68"/>
        <end position="85"/>
    </location>
</feature>
<proteinExistence type="predicted"/>
<evidence type="ECO:0000256" key="1">
    <source>
        <dbReference type="SAM" id="Phobius"/>
    </source>
</evidence>
<keyword evidence="1" id="KW-1133">Transmembrane helix</keyword>
<dbReference type="RefSeq" id="WP_153417834.1">
    <property type="nucleotide sequence ID" value="NZ_CM018765.1"/>
</dbReference>
<dbReference type="Proteomes" id="UP000437748">
    <property type="component" value="Unassembled WGS sequence"/>
</dbReference>
<keyword evidence="1" id="KW-0812">Transmembrane</keyword>
<protein>
    <submittedName>
        <fullName evidence="2">Uncharacterized protein</fullName>
    </submittedName>
</protein>